<keyword evidence="9 10" id="KW-0807">Transducer</keyword>
<accession>A0AA39G1L0</accession>
<dbReference type="PANTHER" id="PTHR21137">
    <property type="entry name" value="ODORANT RECEPTOR"/>
    <property type="match status" value="1"/>
</dbReference>
<dbReference type="PANTHER" id="PTHR21137:SF35">
    <property type="entry name" value="ODORANT RECEPTOR 19A-RELATED"/>
    <property type="match status" value="1"/>
</dbReference>
<evidence type="ECO:0000313" key="11">
    <source>
        <dbReference type="EMBL" id="KAK0179431.1"/>
    </source>
</evidence>
<dbReference type="AlphaFoldDB" id="A0AA39G1L0"/>
<keyword evidence="12" id="KW-1185">Reference proteome</keyword>
<dbReference type="GO" id="GO:0007165">
    <property type="term" value="P:signal transduction"/>
    <property type="evidence" value="ECO:0007669"/>
    <property type="project" value="UniProtKB-KW"/>
</dbReference>
<dbReference type="GO" id="GO:0004984">
    <property type="term" value="F:olfactory receptor activity"/>
    <property type="evidence" value="ECO:0007669"/>
    <property type="project" value="InterPro"/>
</dbReference>
<gene>
    <name evidence="11" type="ORF">PV327_005183</name>
</gene>
<dbReference type="EMBL" id="JAQQBR010000003">
    <property type="protein sequence ID" value="KAK0179431.1"/>
    <property type="molecule type" value="Genomic_DNA"/>
</dbReference>
<evidence type="ECO:0000256" key="4">
    <source>
        <dbReference type="ARBA" id="ARBA00022692"/>
    </source>
</evidence>
<evidence type="ECO:0000256" key="5">
    <source>
        <dbReference type="ARBA" id="ARBA00022725"/>
    </source>
</evidence>
<comment type="caution">
    <text evidence="10">Lacks conserved residue(s) required for the propagation of feature annotation.</text>
</comment>
<evidence type="ECO:0000256" key="3">
    <source>
        <dbReference type="ARBA" id="ARBA00022606"/>
    </source>
</evidence>
<evidence type="ECO:0000256" key="7">
    <source>
        <dbReference type="ARBA" id="ARBA00023136"/>
    </source>
</evidence>
<keyword evidence="4 10" id="KW-0812">Transmembrane</keyword>
<reference evidence="11" key="1">
    <citation type="journal article" date="2023" name="bioRxiv">
        <title>Scaffold-level genome assemblies of two parasitoid biocontrol wasps reveal the parthenogenesis mechanism and an associated novel virus.</title>
        <authorList>
            <person name="Inwood S."/>
            <person name="Skelly J."/>
            <person name="Guhlin J."/>
            <person name="Harrop T."/>
            <person name="Goldson S."/>
            <person name="Dearden P."/>
        </authorList>
    </citation>
    <scope>NUCLEOTIDE SEQUENCE</scope>
    <source>
        <strain evidence="11">Lincoln</strain>
        <tissue evidence="11">Whole body</tissue>
    </source>
</reference>
<keyword evidence="6 10" id="KW-1133">Transmembrane helix</keyword>
<dbReference type="InterPro" id="IPR004117">
    <property type="entry name" value="7tm6_olfct_rcpt"/>
</dbReference>
<organism evidence="11 12">
    <name type="scientific">Microctonus hyperodae</name>
    <name type="common">Parasitoid wasp</name>
    <dbReference type="NCBI Taxonomy" id="165561"/>
    <lineage>
        <taxon>Eukaryota</taxon>
        <taxon>Metazoa</taxon>
        <taxon>Ecdysozoa</taxon>
        <taxon>Arthropoda</taxon>
        <taxon>Hexapoda</taxon>
        <taxon>Insecta</taxon>
        <taxon>Pterygota</taxon>
        <taxon>Neoptera</taxon>
        <taxon>Endopterygota</taxon>
        <taxon>Hymenoptera</taxon>
        <taxon>Apocrita</taxon>
        <taxon>Ichneumonoidea</taxon>
        <taxon>Braconidae</taxon>
        <taxon>Euphorinae</taxon>
        <taxon>Microctonus</taxon>
    </lineage>
</organism>
<proteinExistence type="inferred from homology"/>
<keyword evidence="8 10" id="KW-0675">Receptor</keyword>
<keyword evidence="5 10" id="KW-0552">Olfaction</keyword>
<evidence type="ECO:0000313" key="12">
    <source>
        <dbReference type="Proteomes" id="UP001168972"/>
    </source>
</evidence>
<comment type="caution">
    <text evidence="11">The sequence shown here is derived from an EMBL/GenBank/DDBJ whole genome shotgun (WGS) entry which is preliminary data.</text>
</comment>
<name>A0AA39G1L0_MICHY</name>
<comment type="similarity">
    <text evidence="10">Belongs to the insect chemoreceptor superfamily. Heteromeric odorant receptor channel (TC 1.A.69) family.</text>
</comment>
<feature type="transmembrane region" description="Helical" evidence="10">
    <location>
        <begin position="12"/>
        <end position="31"/>
    </location>
</feature>
<feature type="transmembrane region" description="Helical" evidence="10">
    <location>
        <begin position="218"/>
        <end position="242"/>
    </location>
</feature>
<reference evidence="11" key="2">
    <citation type="submission" date="2023-03" db="EMBL/GenBank/DDBJ databases">
        <authorList>
            <person name="Inwood S.N."/>
            <person name="Skelly J.G."/>
            <person name="Guhlin J."/>
            <person name="Harrop T.W.R."/>
            <person name="Goldson S.G."/>
            <person name="Dearden P.K."/>
        </authorList>
    </citation>
    <scope>NUCLEOTIDE SEQUENCE</scope>
    <source>
        <strain evidence="11">Lincoln</strain>
        <tissue evidence="11">Whole body</tissue>
    </source>
</reference>
<keyword evidence="2" id="KW-1003">Cell membrane</keyword>
<feature type="transmembrane region" description="Helical" evidence="10">
    <location>
        <begin position="51"/>
        <end position="69"/>
    </location>
</feature>
<dbReference type="GO" id="GO:0005886">
    <property type="term" value="C:plasma membrane"/>
    <property type="evidence" value="ECO:0007669"/>
    <property type="project" value="UniProtKB-SubCell"/>
</dbReference>
<evidence type="ECO:0000256" key="2">
    <source>
        <dbReference type="ARBA" id="ARBA00022475"/>
    </source>
</evidence>
<feature type="transmembrane region" description="Helical" evidence="10">
    <location>
        <begin position="123"/>
        <end position="147"/>
    </location>
</feature>
<sequence>MWKPITWFGWKSYFYNLYTVVIIILTYGFTLAEGIDLLFVSSSIDDFMNNIFSLLAMVNVCSKIAGILGKRKDIYRICQNFQTGCTMLFEIAGAGITIGRIYADRPENELPYRTVLPYDYSKPIIYRFTVVMQFIIICISGTILAGFDTLFPGIMLQICAKLNILKHRFKVIVTTLEEIRYEKQYDMTEYQQLETKLFNVWVKSHNDLLRLSADIESIFSTVILIQFSNFVIPILVCTIAAYESHLFDIQCIEDFMIHAYKFLSDNSCTALYNLSGAGITVGRVFAERAEYELPYRTPLPYDYNNPTIFRFTVAMQFIIIWVSANIQAAFDTFFVGIMLQICAKINILKHRFQVIVTNLEKIRYEKQYDVTEYKRLEAKFFNVWIKSHNDILRYFNPNNANEPI</sequence>
<evidence type="ECO:0000256" key="9">
    <source>
        <dbReference type="ARBA" id="ARBA00023224"/>
    </source>
</evidence>
<comment type="subcellular location">
    <subcellularLocation>
        <location evidence="1 10">Cell membrane</location>
        <topology evidence="1 10">Multi-pass membrane protein</topology>
    </subcellularLocation>
</comment>
<evidence type="ECO:0000256" key="10">
    <source>
        <dbReference type="RuleBase" id="RU351113"/>
    </source>
</evidence>
<dbReference type="Pfam" id="PF02949">
    <property type="entry name" value="7tm_6"/>
    <property type="match status" value="2"/>
</dbReference>
<keyword evidence="3 10" id="KW-0716">Sensory transduction</keyword>
<dbReference type="GO" id="GO:0005549">
    <property type="term" value="F:odorant binding"/>
    <property type="evidence" value="ECO:0007669"/>
    <property type="project" value="InterPro"/>
</dbReference>
<evidence type="ECO:0000256" key="1">
    <source>
        <dbReference type="ARBA" id="ARBA00004651"/>
    </source>
</evidence>
<protein>
    <recommendedName>
        <fullName evidence="10">Odorant receptor</fullName>
    </recommendedName>
</protein>
<evidence type="ECO:0000256" key="8">
    <source>
        <dbReference type="ARBA" id="ARBA00023170"/>
    </source>
</evidence>
<dbReference type="Proteomes" id="UP001168972">
    <property type="component" value="Unassembled WGS sequence"/>
</dbReference>
<evidence type="ECO:0000256" key="6">
    <source>
        <dbReference type="ARBA" id="ARBA00022989"/>
    </source>
</evidence>
<keyword evidence="7 10" id="KW-0472">Membrane</keyword>